<dbReference type="RefSeq" id="WP_203238085.1">
    <property type="nucleotide sequence ID" value="NZ_JAFBRH010000017.1"/>
</dbReference>
<comment type="caution">
    <text evidence="2">The sequence shown here is derived from an EMBL/GenBank/DDBJ whole genome shotgun (WGS) entry which is preliminary data.</text>
</comment>
<organism evidence="2 3">
    <name type="scientific">Sulfitobacter geojensis</name>
    <dbReference type="NCBI Taxonomy" id="1342299"/>
    <lineage>
        <taxon>Bacteria</taxon>
        <taxon>Pseudomonadati</taxon>
        <taxon>Pseudomonadota</taxon>
        <taxon>Alphaproteobacteria</taxon>
        <taxon>Rhodobacterales</taxon>
        <taxon>Roseobacteraceae</taxon>
        <taxon>Sulfitobacter</taxon>
    </lineage>
</organism>
<name>A0AAE3B8F1_9RHOB</name>
<keyword evidence="3" id="KW-1185">Reference proteome</keyword>
<evidence type="ECO:0000256" key="1">
    <source>
        <dbReference type="SAM" id="MobiDB-lite"/>
    </source>
</evidence>
<dbReference type="AlphaFoldDB" id="A0AAE3B8F1"/>
<proteinExistence type="predicted"/>
<reference evidence="2 3" key="1">
    <citation type="submission" date="2021-01" db="EMBL/GenBank/DDBJ databases">
        <title>Diatom-associated Roseobacters Show Island Model of Population Structure.</title>
        <authorList>
            <person name="Qu L."/>
            <person name="Feng X."/>
            <person name="Chen Y."/>
            <person name="Li L."/>
            <person name="Wang X."/>
            <person name="Hu Z."/>
            <person name="Wang H."/>
            <person name="Luo H."/>
        </authorList>
    </citation>
    <scope>NUCLEOTIDE SEQUENCE [LARGE SCALE GENOMIC DNA]</scope>
    <source>
        <strain evidence="2 3">TR60-84</strain>
    </source>
</reference>
<feature type="region of interest" description="Disordered" evidence="1">
    <location>
        <begin position="24"/>
        <end position="45"/>
    </location>
</feature>
<dbReference type="Proteomes" id="UP000732193">
    <property type="component" value="Unassembled WGS sequence"/>
</dbReference>
<sequence>MNKHTVKTRDFSFKNGALTFQAQEPLSASIEEEKPKAKAKTDAERQKDLYERRKAEGWRKIWVDPKTLELAKMLGGIENIPADREAWIARVKEQEKRRPWWRFWG</sequence>
<evidence type="ECO:0000313" key="2">
    <source>
        <dbReference type="EMBL" id="MBM1715994.1"/>
    </source>
</evidence>
<evidence type="ECO:0000313" key="3">
    <source>
        <dbReference type="Proteomes" id="UP000732193"/>
    </source>
</evidence>
<feature type="compositionally biased region" description="Basic and acidic residues" evidence="1">
    <location>
        <begin position="31"/>
        <end position="45"/>
    </location>
</feature>
<dbReference type="EMBL" id="JAFBRM010000017">
    <property type="protein sequence ID" value="MBM1715994.1"/>
    <property type="molecule type" value="Genomic_DNA"/>
</dbReference>
<gene>
    <name evidence="2" type="ORF">JQV55_20665</name>
</gene>
<accession>A0AAE3B8F1</accession>
<protein>
    <submittedName>
        <fullName evidence="2">Uncharacterized protein</fullName>
    </submittedName>
</protein>